<dbReference type="RefSeq" id="WP_340469861.1">
    <property type="nucleotide sequence ID" value="NZ_JBANBB010000002.1"/>
</dbReference>
<proteinExistence type="predicted"/>
<feature type="domain" description="HD" evidence="1">
    <location>
        <begin position="78"/>
        <end position="182"/>
    </location>
</feature>
<dbReference type="Pfam" id="PF01966">
    <property type="entry name" value="HD"/>
    <property type="match status" value="1"/>
</dbReference>
<dbReference type="InterPro" id="IPR006674">
    <property type="entry name" value="HD_domain"/>
</dbReference>
<dbReference type="InterPro" id="IPR003607">
    <property type="entry name" value="HD/PDEase_dom"/>
</dbReference>
<protein>
    <submittedName>
        <fullName evidence="2">HD domain-containing protein</fullName>
    </submittedName>
</protein>
<organism evidence="2 3">
    <name type="scientific">Bifidobacterium favimelis</name>
    <dbReference type="NCBI Taxonomy" id="3122979"/>
    <lineage>
        <taxon>Bacteria</taxon>
        <taxon>Bacillati</taxon>
        <taxon>Actinomycetota</taxon>
        <taxon>Actinomycetes</taxon>
        <taxon>Bifidobacteriales</taxon>
        <taxon>Bifidobacteriaceae</taxon>
        <taxon>Bifidobacterium</taxon>
    </lineage>
</organism>
<accession>A0ABU8ZQI4</accession>
<sequence>MIPNIEQAEALHRKYAPSKAAYDLIHTHCVIISIIARDTVRRANARYRQAQGQTVAQEELLAGAEDKGQPTGTVPDHLLDEDLTVVGALLHDMGTYLILKDDGSDGSTVTFQGERYIEHGILGYRLLLDEGVDESVAQFARNHTGVGLTRAQVEKEGLPLPPDDYIPVNQEQEVVMYADKFHSKHTPPIFVSEATAAKRNARYGQANLDRWKVLVERYGVPELGGLAGRYSMQVV</sequence>
<evidence type="ECO:0000313" key="2">
    <source>
        <dbReference type="EMBL" id="MEK0307143.1"/>
    </source>
</evidence>
<dbReference type="Proteomes" id="UP001373159">
    <property type="component" value="Unassembled WGS sequence"/>
</dbReference>
<dbReference type="SUPFAM" id="SSF109604">
    <property type="entry name" value="HD-domain/PDEase-like"/>
    <property type="match status" value="1"/>
</dbReference>
<name>A0ABU8ZQI4_9BIFI</name>
<dbReference type="Gene3D" id="1.10.3210.10">
    <property type="entry name" value="Hypothetical protein af1432"/>
    <property type="match status" value="1"/>
</dbReference>
<gene>
    <name evidence="2" type="ORF">V8P97_06685</name>
</gene>
<dbReference type="EMBL" id="JBANBB010000002">
    <property type="protein sequence ID" value="MEK0307143.1"/>
    <property type="molecule type" value="Genomic_DNA"/>
</dbReference>
<evidence type="ECO:0000313" key="3">
    <source>
        <dbReference type="Proteomes" id="UP001373159"/>
    </source>
</evidence>
<comment type="caution">
    <text evidence="2">The sequence shown here is derived from an EMBL/GenBank/DDBJ whole genome shotgun (WGS) entry which is preliminary data.</text>
</comment>
<reference evidence="2 3" key="1">
    <citation type="submission" date="2024-02" db="EMBL/GenBank/DDBJ databases">
        <title>Bifidobacterium honeyensis sp. nov., isolated from the comb honey.</title>
        <authorList>
            <person name="Liu W."/>
            <person name="Li Y."/>
        </authorList>
    </citation>
    <scope>NUCLEOTIDE SEQUENCE [LARGE SCALE GENOMIC DNA]</scope>
    <source>
        <strain evidence="2 3">IMAU50988</strain>
    </source>
</reference>
<keyword evidence="3" id="KW-1185">Reference proteome</keyword>
<dbReference type="CDD" id="cd00077">
    <property type="entry name" value="HDc"/>
    <property type="match status" value="1"/>
</dbReference>
<evidence type="ECO:0000259" key="1">
    <source>
        <dbReference type="Pfam" id="PF01966"/>
    </source>
</evidence>